<gene>
    <name evidence="1" type="ORF">S01H1_25774</name>
</gene>
<organism evidence="1">
    <name type="scientific">marine sediment metagenome</name>
    <dbReference type="NCBI Taxonomy" id="412755"/>
    <lineage>
        <taxon>unclassified sequences</taxon>
        <taxon>metagenomes</taxon>
        <taxon>ecological metagenomes</taxon>
    </lineage>
</organism>
<sequence length="155" mass="16609">MFRINSTTFYIPPYRGLGITNPTMVAPGSSTAPDTTIAVIAALAKAYPRCFSSKTILPAVQRSLDFAGTISTQGLSRFGGAASPASVQKEIDVDIGNLKYWKDRLATEPVTIYCDKTKQLAAIPGQAQPPAVSSDDYTLIENTIIGPYKTLYGID</sequence>
<name>X0TF54_9ZZZZ</name>
<protein>
    <submittedName>
        <fullName evidence="1">Uncharacterized protein</fullName>
    </submittedName>
</protein>
<dbReference type="EMBL" id="BARS01015592">
    <property type="protein sequence ID" value="GAF92183.1"/>
    <property type="molecule type" value="Genomic_DNA"/>
</dbReference>
<accession>X0TF54</accession>
<feature type="non-terminal residue" evidence="1">
    <location>
        <position position="155"/>
    </location>
</feature>
<comment type="caution">
    <text evidence="1">The sequence shown here is derived from an EMBL/GenBank/DDBJ whole genome shotgun (WGS) entry which is preliminary data.</text>
</comment>
<reference evidence="1" key="1">
    <citation type="journal article" date="2014" name="Front. Microbiol.">
        <title>High frequency of phylogenetically diverse reductive dehalogenase-homologous genes in deep subseafloor sedimentary metagenomes.</title>
        <authorList>
            <person name="Kawai M."/>
            <person name="Futagami T."/>
            <person name="Toyoda A."/>
            <person name="Takaki Y."/>
            <person name="Nishi S."/>
            <person name="Hori S."/>
            <person name="Arai W."/>
            <person name="Tsubouchi T."/>
            <person name="Morono Y."/>
            <person name="Uchiyama I."/>
            <person name="Ito T."/>
            <person name="Fujiyama A."/>
            <person name="Inagaki F."/>
            <person name="Takami H."/>
        </authorList>
    </citation>
    <scope>NUCLEOTIDE SEQUENCE</scope>
    <source>
        <strain evidence="1">Expedition CK06-06</strain>
    </source>
</reference>
<proteinExistence type="predicted"/>
<evidence type="ECO:0000313" key="1">
    <source>
        <dbReference type="EMBL" id="GAF92183.1"/>
    </source>
</evidence>
<dbReference type="AlphaFoldDB" id="X0TF54"/>